<accession>Q2SEQ9</accession>
<dbReference type="InterPro" id="IPR014558">
    <property type="entry name" value="UCP029720"/>
</dbReference>
<keyword evidence="1" id="KW-0732">Signal</keyword>
<name>Q2SEQ9_HAHCH</name>
<dbReference type="PANTHER" id="PTHR39335">
    <property type="entry name" value="BLL4220 PROTEIN"/>
    <property type="match status" value="1"/>
</dbReference>
<evidence type="ECO:0000313" key="2">
    <source>
        <dbReference type="EMBL" id="ABC30865.1"/>
    </source>
</evidence>
<dbReference type="InterPro" id="IPR005297">
    <property type="entry name" value="Lipoprotein_repeat"/>
</dbReference>
<sequence length="147" mass="15853">MKFKSLAVLTAAMMLTACAANSENHAGEPVSSRDTSLGSVMTSKQGMTLYTFTKDAAGVSNCNGGCAENWPPFMAGPSAHDTGKFTIITRADGSKQWAYESKPLYFWVGDRAPGDVTGHGVKDVWFTVKMDSAKSHKQSNYNSSSYY</sequence>
<keyword evidence="3" id="KW-1185">Reference proteome</keyword>
<dbReference type="PROSITE" id="PS51257">
    <property type="entry name" value="PROKAR_LIPOPROTEIN"/>
    <property type="match status" value="1"/>
</dbReference>
<proteinExistence type="predicted"/>
<dbReference type="Proteomes" id="UP000000238">
    <property type="component" value="Chromosome"/>
</dbReference>
<feature type="chain" id="PRO_5004215646" evidence="1">
    <location>
        <begin position="20"/>
        <end position="147"/>
    </location>
</feature>
<dbReference type="KEGG" id="hch:HCH_04156"/>
<feature type="signal peptide" evidence="1">
    <location>
        <begin position="1"/>
        <end position="19"/>
    </location>
</feature>
<gene>
    <name evidence="2" type="ordered locus">HCH_04156</name>
</gene>
<dbReference type="EMBL" id="CP000155">
    <property type="protein sequence ID" value="ABC30865.1"/>
    <property type="molecule type" value="Genomic_DNA"/>
</dbReference>
<dbReference type="eggNOG" id="COG4315">
    <property type="taxonomic scope" value="Bacteria"/>
</dbReference>
<reference evidence="2 3" key="1">
    <citation type="journal article" date="2005" name="Nucleic Acids Res.">
        <title>Genomic blueprint of Hahella chejuensis, a marine microbe producing an algicidal agent.</title>
        <authorList>
            <person name="Jeong H."/>
            <person name="Yim J.H."/>
            <person name="Lee C."/>
            <person name="Choi S.-H."/>
            <person name="Park Y.K."/>
            <person name="Yoon S.H."/>
            <person name="Hur C.-G."/>
            <person name="Kang H.-Y."/>
            <person name="Kim D."/>
            <person name="Lee H.H."/>
            <person name="Park K.H."/>
            <person name="Park S.-H."/>
            <person name="Park H.-S."/>
            <person name="Lee H.K."/>
            <person name="Oh T.K."/>
            <person name="Kim J.F."/>
        </authorList>
    </citation>
    <scope>NUCLEOTIDE SEQUENCE [LARGE SCALE GENOMIC DNA]</scope>
    <source>
        <strain evidence="2 3">KCTC 2396</strain>
    </source>
</reference>
<evidence type="ECO:0000313" key="3">
    <source>
        <dbReference type="Proteomes" id="UP000000238"/>
    </source>
</evidence>
<dbReference type="OrthoDB" id="9800666at2"/>
<dbReference type="HOGENOM" id="CLU_053665_1_0_6"/>
<dbReference type="STRING" id="349521.HCH_04156"/>
<evidence type="ECO:0000256" key="1">
    <source>
        <dbReference type="SAM" id="SignalP"/>
    </source>
</evidence>
<organism evidence="2 3">
    <name type="scientific">Hahella chejuensis (strain KCTC 2396)</name>
    <dbReference type="NCBI Taxonomy" id="349521"/>
    <lineage>
        <taxon>Bacteria</taxon>
        <taxon>Pseudomonadati</taxon>
        <taxon>Pseudomonadota</taxon>
        <taxon>Gammaproteobacteria</taxon>
        <taxon>Oceanospirillales</taxon>
        <taxon>Hahellaceae</taxon>
        <taxon>Hahella</taxon>
    </lineage>
</organism>
<dbReference type="AlphaFoldDB" id="Q2SEQ9"/>
<dbReference type="PIRSF" id="PIRSF029720">
    <property type="entry name" value="UCP029720"/>
    <property type="match status" value="1"/>
</dbReference>
<dbReference type="PANTHER" id="PTHR39335:SF1">
    <property type="entry name" value="BLL4220 PROTEIN"/>
    <property type="match status" value="1"/>
</dbReference>
<dbReference type="GO" id="GO:0043448">
    <property type="term" value="P:alkane catabolic process"/>
    <property type="evidence" value="ECO:0007669"/>
    <property type="project" value="TreeGrafter"/>
</dbReference>
<dbReference type="RefSeq" id="WP_011397932.1">
    <property type="nucleotide sequence ID" value="NC_007645.1"/>
</dbReference>
<protein>
    <submittedName>
        <fullName evidence="2">Uncharacterized protein conserved in bacteria</fullName>
    </submittedName>
</protein>
<dbReference type="Pfam" id="PF03640">
    <property type="entry name" value="Lipoprotein_15"/>
    <property type="match status" value="2"/>
</dbReference>